<accession>A0AAV4SHM2</accession>
<keyword evidence="3" id="KW-0862">Zinc</keyword>
<evidence type="ECO:0000256" key="4">
    <source>
        <dbReference type="PROSITE-ProRule" id="PRU00042"/>
    </source>
</evidence>
<protein>
    <recommendedName>
        <fullName evidence="5">C2H2-type domain-containing protein</fullName>
    </recommendedName>
</protein>
<evidence type="ECO:0000256" key="1">
    <source>
        <dbReference type="ARBA" id="ARBA00022723"/>
    </source>
</evidence>
<keyword evidence="2 4" id="KW-0863">Zinc-finger</keyword>
<dbReference type="Gene3D" id="3.30.160.60">
    <property type="entry name" value="Classic Zinc Finger"/>
    <property type="match status" value="4"/>
</dbReference>
<dbReference type="GO" id="GO:0003676">
    <property type="term" value="F:nucleic acid binding"/>
    <property type="evidence" value="ECO:0007669"/>
    <property type="project" value="InterPro"/>
</dbReference>
<organism evidence="6 7">
    <name type="scientific">Caerostris darwini</name>
    <dbReference type="NCBI Taxonomy" id="1538125"/>
    <lineage>
        <taxon>Eukaryota</taxon>
        <taxon>Metazoa</taxon>
        <taxon>Ecdysozoa</taxon>
        <taxon>Arthropoda</taxon>
        <taxon>Chelicerata</taxon>
        <taxon>Arachnida</taxon>
        <taxon>Araneae</taxon>
        <taxon>Araneomorphae</taxon>
        <taxon>Entelegynae</taxon>
        <taxon>Araneoidea</taxon>
        <taxon>Araneidae</taxon>
        <taxon>Caerostris</taxon>
    </lineage>
</organism>
<evidence type="ECO:0000313" key="6">
    <source>
        <dbReference type="EMBL" id="GIY33454.1"/>
    </source>
</evidence>
<evidence type="ECO:0000313" key="7">
    <source>
        <dbReference type="Proteomes" id="UP001054837"/>
    </source>
</evidence>
<gene>
    <name evidence="6" type="ORF">CDAR_474041</name>
</gene>
<dbReference type="Pfam" id="PF12171">
    <property type="entry name" value="zf-C2H2_jaz"/>
    <property type="match status" value="1"/>
</dbReference>
<dbReference type="InterPro" id="IPR013087">
    <property type="entry name" value="Znf_C2H2_type"/>
</dbReference>
<name>A0AAV4SHM2_9ARAC</name>
<dbReference type="InterPro" id="IPR003604">
    <property type="entry name" value="Matrin/U1-like-C_Znf_C2H2"/>
</dbReference>
<proteinExistence type="predicted"/>
<dbReference type="InterPro" id="IPR036236">
    <property type="entry name" value="Znf_C2H2_sf"/>
</dbReference>
<evidence type="ECO:0000256" key="2">
    <source>
        <dbReference type="ARBA" id="ARBA00022771"/>
    </source>
</evidence>
<dbReference type="EMBL" id="BPLQ01007944">
    <property type="protein sequence ID" value="GIY33454.1"/>
    <property type="molecule type" value="Genomic_DNA"/>
</dbReference>
<dbReference type="SMART" id="SM00451">
    <property type="entry name" value="ZnF_U1"/>
    <property type="match status" value="5"/>
</dbReference>
<evidence type="ECO:0000256" key="3">
    <source>
        <dbReference type="ARBA" id="ARBA00022833"/>
    </source>
</evidence>
<reference evidence="6 7" key="1">
    <citation type="submission" date="2021-06" db="EMBL/GenBank/DDBJ databases">
        <title>Caerostris darwini draft genome.</title>
        <authorList>
            <person name="Kono N."/>
            <person name="Arakawa K."/>
        </authorList>
    </citation>
    <scope>NUCLEOTIDE SEQUENCE [LARGE SCALE GENOMIC DNA]</scope>
</reference>
<feature type="domain" description="C2H2-type" evidence="5">
    <location>
        <begin position="199"/>
        <end position="228"/>
    </location>
</feature>
<dbReference type="Pfam" id="PF12874">
    <property type="entry name" value="zf-met"/>
    <property type="match status" value="3"/>
</dbReference>
<dbReference type="InterPro" id="IPR022755">
    <property type="entry name" value="Znf_C2H2_jaz"/>
</dbReference>
<dbReference type="PANTHER" id="PTHR46786">
    <property type="entry name" value="ZINC FINGER MATRIN-TYPE PROTEIN 3"/>
    <property type="match status" value="1"/>
</dbReference>
<dbReference type="SUPFAM" id="SSF57667">
    <property type="entry name" value="beta-beta-alpha zinc fingers"/>
    <property type="match status" value="4"/>
</dbReference>
<keyword evidence="1" id="KW-0479">Metal-binding</keyword>
<dbReference type="PROSITE" id="PS50157">
    <property type="entry name" value="ZINC_FINGER_C2H2_2"/>
    <property type="match status" value="1"/>
</dbReference>
<dbReference type="PANTHER" id="PTHR46786:SF1">
    <property type="entry name" value="ZINC FINGER MATRIN-TYPE PROTEIN 3"/>
    <property type="match status" value="1"/>
</dbReference>
<dbReference type="Proteomes" id="UP001054837">
    <property type="component" value="Unassembled WGS sequence"/>
</dbReference>
<dbReference type="SMART" id="SM00355">
    <property type="entry name" value="ZnF_C2H2"/>
    <property type="match status" value="5"/>
</dbReference>
<keyword evidence="7" id="KW-1185">Reference proteome</keyword>
<dbReference type="InterPro" id="IPR052644">
    <property type="entry name" value="ZMAT3"/>
</dbReference>
<dbReference type="GO" id="GO:0008270">
    <property type="term" value="F:zinc ion binding"/>
    <property type="evidence" value="ECO:0007669"/>
    <property type="project" value="UniProtKB-KW"/>
</dbReference>
<dbReference type="PROSITE" id="PS00028">
    <property type="entry name" value="ZINC_FINGER_C2H2_1"/>
    <property type="match status" value="2"/>
</dbReference>
<sequence>MDWKCDICSKTFTGVINFQQHEASEKHKKKLRLSAGASCGIPDAVQSQSADEYHCSICSISVSGFINYQKHANSIDHAFMVQKKEKIANPLEITKPASNGINVATQEFKPLMPIGNSINTNLYYSECKLCQKHFSGPEPYNQHVISAGHIKKCMLAKNSPMQIYEIDSKMDTENLFGMGHQTTLMQQNSETQEMGNSKYKCDVCDKCFTGPVPYEQHINSIQHAKKMNQGVSLSSLKSTSQDILRNDRELCTPGVEKWFCEICNKPCSGPIPYKSHIISKDHIKKIRIAEVDANNRKLRESESLLHSENIVSSTGNLLPTFDYEIKEQSSGCVINNLNSGINDVDGNKGKFQKKSDDFNSVNLESLNIVGLENLDVAIIGTNEEIVFDRNIKKCNKEYTSEIMQFEENMMEEDNKTVKKY</sequence>
<dbReference type="AlphaFoldDB" id="A0AAV4SHM2"/>
<comment type="caution">
    <text evidence="6">The sequence shown here is derived from an EMBL/GenBank/DDBJ whole genome shotgun (WGS) entry which is preliminary data.</text>
</comment>
<evidence type="ECO:0000259" key="5">
    <source>
        <dbReference type="PROSITE" id="PS50157"/>
    </source>
</evidence>